<feature type="domain" description="Thioesterase" evidence="4">
    <location>
        <begin position="71"/>
        <end position="143"/>
    </location>
</feature>
<dbReference type="InterPro" id="IPR011973">
    <property type="entry name" value="PaaD"/>
</dbReference>
<evidence type="ECO:0000259" key="4">
    <source>
        <dbReference type="Pfam" id="PF03061"/>
    </source>
</evidence>
<feature type="region of interest" description="Disordered" evidence="3">
    <location>
        <begin position="1"/>
        <end position="20"/>
    </location>
</feature>
<accession>A0A1Y5U0J9</accession>
<dbReference type="PANTHER" id="PTHR42856:SF1">
    <property type="entry name" value="ACYL-COENZYME A THIOESTERASE PAAI"/>
    <property type="match status" value="1"/>
</dbReference>
<dbReference type="RefSeq" id="WP_085885744.1">
    <property type="nucleotide sequence ID" value="NZ_FWFR01000007.1"/>
</dbReference>
<proteinExistence type="inferred from homology"/>
<dbReference type="FunCoup" id="A0A1Y5U0J9">
    <property type="interactions" value="124"/>
</dbReference>
<dbReference type="NCBIfam" id="TIGR00369">
    <property type="entry name" value="unchar_dom_1"/>
    <property type="match status" value="1"/>
</dbReference>
<dbReference type="InParanoid" id="A0A1Y5U0J9"/>
<dbReference type="InterPro" id="IPR006683">
    <property type="entry name" value="Thioestr_dom"/>
</dbReference>
<dbReference type="InterPro" id="IPR052723">
    <property type="entry name" value="Acyl-CoA_thioesterase_PaaI"/>
</dbReference>
<keyword evidence="2 5" id="KW-0378">Hydrolase</keyword>
<dbReference type="AlphaFoldDB" id="A0A1Y5U0J9"/>
<comment type="similarity">
    <text evidence="1">Belongs to the thioesterase PaaI family.</text>
</comment>
<dbReference type="PANTHER" id="PTHR42856">
    <property type="entry name" value="ACYL-COENZYME A THIOESTERASE PAAI"/>
    <property type="match status" value="1"/>
</dbReference>
<evidence type="ECO:0000313" key="5">
    <source>
        <dbReference type="EMBL" id="SLN77418.1"/>
    </source>
</evidence>
<dbReference type="Gene3D" id="3.10.129.10">
    <property type="entry name" value="Hotdog Thioesterase"/>
    <property type="match status" value="1"/>
</dbReference>
<dbReference type="InterPro" id="IPR003736">
    <property type="entry name" value="PAAI_dom"/>
</dbReference>
<protein>
    <submittedName>
        <fullName evidence="5">Acyl-coenzyme A thioesterase PaaI</fullName>
        <ecNumber evidence="5">3.1.2.-</ecNumber>
    </submittedName>
</protein>
<dbReference type="InterPro" id="IPR029069">
    <property type="entry name" value="HotDog_dom_sf"/>
</dbReference>
<gene>
    <name evidence="5" type="primary">paaI</name>
    <name evidence="5" type="ORF">OCH7691_04409</name>
</gene>
<keyword evidence="6" id="KW-1185">Reference proteome</keyword>
<dbReference type="Pfam" id="PF03061">
    <property type="entry name" value="4HBT"/>
    <property type="match status" value="1"/>
</dbReference>
<dbReference type="EMBL" id="FWFR01000007">
    <property type="protein sequence ID" value="SLN77418.1"/>
    <property type="molecule type" value="Genomic_DNA"/>
</dbReference>
<reference evidence="5 6" key="1">
    <citation type="submission" date="2017-03" db="EMBL/GenBank/DDBJ databases">
        <authorList>
            <person name="Afonso C.L."/>
            <person name="Miller P.J."/>
            <person name="Scott M.A."/>
            <person name="Spackman E."/>
            <person name="Goraichik I."/>
            <person name="Dimitrov K.M."/>
            <person name="Suarez D.L."/>
            <person name="Swayne D.E."/>
        </authorList>
    </citation>
    <scope>NUCLEOTIDE SEQUENCE [LARGE SCALE GENOMIC DNA]</scope>
    <source>
        <strain evidence="5 6">CECT 7691</strain>
    </source>
</reference>
<sequence>MSDNDGGAVQAAAGNEAGPSEAARLAERVAEAMYARDHAVKAHGISIEAVGPGYARLAMTVRPDMVNGHDLLHGGMTFTLADSAFAYACNSYDERAVAQMADIRFLAAGHSGDRLTAEAREQHRAGRSGIYDITVSDQNGRVIALFRGQSRTIGGRVTEDPGPGPAAAPNKQGRET</sequence>
<dbReference type="NCBIfam" id="TIGR02286">
    <property type="entry name" value="PaaD"/>
    <property type="match status" value="1"/>
</dbReference>
<dbReference type="CDD" id="cd03443">
    <property type="entry name" value="PaaI_thioesterase"/>
    <property type="match status" value="1"/>
</dbReference>
<evidence type="ECO:0000313" key="6">
    <source>
        <dbReference type="Proteomes" id="UP000193200"/>
    </source>
</evidence>
<name>A0A1Y5U0J9_9PROT</name>
<evidence type="ECO:0000256" key="2">
    <source>
        <dbReference type="ARBA" id="ARBA00022801"/>
    </source>
</evidence>
<dbReference type="FunFam" id="3.10.129.10:FF:000022">
    <property type="entry name" value="Phenylacetic acid degradation protein"/>
    <property type="match status" value="1"/>
</dbReference>
<evidence type="ECO:0000256" key="1">
    <source>
        <dbReference type="ARBA" id="ARBA00008324"/>
    </source>
</evidence>
<dbReference type="EC" id="3.1.2.-" evidence="5"/>
<dbReference type="Proteomes" id="UP000193200">
    <property type="component" value="Unassembled WGS sequence"/>
</dbReference>
<dbReference type="SUPFAM" id="SSF54637">
    <property type="entry name" value="Thioesterase/thiol ester dehydrase-isomerase"/>
    <property type="match status" value="1"/>
</dbReference>
<feature type="region of interest" description="Disordered" evidence="3">
    <location>
        <begin position="152"/>
        <end position="176"/>
    </location>
</feature>
<dbReference type="OrthoDB" id="32575at2"/>
<organism evidence="5 6">
    <name type="scientific">Oceanibacterium hippocampi</name>
    <dbReference type="NCBI Taxonomy" id="745714"/>
    <lineage>
        <taxon>Bacteria</taxon>
        <taxon>Pseudomonadati</taxon>
        <taxon>Pseudomonadota</taxon>
        <taxon>Alphaproteobacteria</taxon>
        <taxon>Sneathiellales</taxon>
        <taxon>Sneathiellaceae</taxon>
        <taxon>Oceanibacterium</taxon>
    </lineage>
</organism>
<dbReference type="GO" id="GO:0016289">
    <property type="term" value="F:acyl-CoA hydrolase activity"/>
    <property type="evidence" value="ECO:0007669"/>
    <property type="project" value="TreeGrafter"/>
</dbReference>
<evidence type="ECO:0000256" key="3">
    <source>
        <dbReference type="SAM" id="MobiDB-lite"/>
    </source>
</evidence>